<dbReference type="Pfam" id="PF07727">
    <property type="entry name" value="RVT_2"/>
    <property type="match status" value="1"/>
</dbReference>
<sequence length="1128" mass="126577">MRSFIKGRKLWFYVTGEMKKPVKGSSEDENAFRIRLIEWDSNNHQILTWLRNTSIPSISNLLGNFDDARTAWDMLAKRYSSSHGTREYQLSIEQYQIRQDPGQSINDFFARFQFIWDQLDLSDPPWDTPNDAMKYATRRDQMRLYQFLMALHEDYEPVRGQLLHQLPTPSLDAALNDLVREETRLQTLQAQNKLNVLATTSPLAPLQQSDSDQSSPNTRRSDRKSNKFCRYCKKHGHTIETCFRRNRSTAAVTHGDTDQTPTATVAPAHSGSAITLTTDQLEDIIAQALVRAGNASSSSALSVLPGKFSSWLLDSACCNHMTPYPSFFSHTSSAHHAPTIHTANGSTMLVRSIGTVSTSKLSISDVFHDPRTGQELGTGRRIGRLFEISSLRLPATGVSAATSSSPSLSLWHSRLGHASSSRAPLSKIGRAERKLRHILDTVRALLLSSKVPVPFWGEAVLTAAHAINRIPSPTISNQTPYERLFGSPPHYQHLRSFGSACFVLLQPHEHNKLEPRSRLCCFLGYGETQKGYRCYDPIAHRLRISRHVVFWEHRLFTEVSQFRPSFSLSSLSDLFPEVSPPSLESFPPSPEVSTSIPQTESSDHSSGTSSQETPHSSPESPAPAPSEDPAPATTLRRSSRVTTLPSHLRDFHCYTALATLHEPHSYREASSNPLWQAAMTKELDALSRTCTWDLVDLPPEKSVVGCKWVFKIKTRSDGSIERYKARLVAKGFTQEYGIDYEETFAPVARLSSVRTLLAVAASRQWKLFQMDVKNAFLNGDLNEEAPRAWFAKFSSTVSRLGFSISSYDSALFLRRTGKGTILLLLYVDDMIITGDDLSGIQELKAFLSQNFEMKDLGHLSYFLGLEITSSDDGFYLTQAKYTSDFLSRASLTNHKILDTPIELNARLTPSSGELLLDPTLYRQLVGSLVYLTVTRPDISYAVHQVSQFMSAPRSTHYAVVLRILRYLKGTLFHSLHFSAQSLLTLRAYSDADWAGDPTDRRSTTGYCFLLGSSLISWRSKKQSVVARSSTEAEYRALADTTSELLWLRWLLQDLGVSTSSATPIYCDNRSAIQIARNDIFHERTKHIEIELSSCSASPSPRFPPVDLCFLSRSASRHLYQVTSHWTFL</sequence>
<evidence type="ECO:0000256" key="1">
    <source>
        <dbReference type="ARBA" id="ARBA00022750"/>
    </source>
</evidence>
<gene>
    <name evidence="6" type="ORF">FSB_LOCUS25731</name>
</gene>
<feature type="region of interest" description="Disordered" evidence="2">
    <location>
        <begin position="200"/>
        <end position="223"/>
    </location>
</feature>
<feature type="domain" description="Retrovirus-related Pol polyprotein from transposon TNT 1-94-like beta-barrel" evidence="4">
    <location>
        <begin position="311"/>
        <end position="372"/>
    </location>
</feature>
<proteinExistence type="predicted"/>
<dbReference type="Gene3D" id="3.30.420.10">
    <property type="entry name" value="Ribonuclease H-like superfamily/Ribonuclease H"/>
    <property type="match status" value="1"/>
</dbReference>
<evidence type="ECO:0000256" key="2">
    <source>
        <dbReference type="SAM" id="MobiDB-lite"/>
    </source>
</evidence>
<feature type="compositionally biased region" description="Low complexity" evidence="2">
    <location>
        <begin position="629"/>
        <end position="642"/>
    </location>
</feature>
<dbReference type="InterPro" id="IPR036397">
    <property type="entry name" value="RNaseH_sf"/>
</dbReference>
<dbReference type="SUPFAM" id="SSF53098">
    <property type="entry name" value="Ribonuclease H-like"/>
    <property type="match status" value="1"/>
</dbReference>
<feature type="compositionally biased region" description="Low complexity" evidence="2">
    <location>
        <begin position="604"/>
        <end position="619"/>
    </location>
</feature>
<evidence type="ECO:0000313" key="6">
    <source>
        <dbReference type="EMBL" id="SPC97849.1"/>
    </source>
</evidence>
<dbReference type="Pfam" id="PF22936">
    <property type="entry name" value="Pol_BBD"/>
    <property type="match status" value="1"/>
</dbReference>
<feature type="domain" description="Reverse transcriptase Ty1/copia-type" evidence="3">
    <location>
        <begin position="691"/>
        <end position="784"/>
    </location>
</feature>
<dbReference type="InterPro" id="IPR043502">
    <property type="entry name" value="DNA/RNA_pol_sf"/>
</dbReference>
<organism evidence="6">
    <name type="scientific">Fagus sylvatica</name>
    <name type="common">Beechnut</name>
    <dbReference type="NCBI Taxonomy" id="28930"/>
    <lineage>
        <taxon>Eukaryota</taxon>
        <taxon>Viridiplantae</taxon>
        <taxon>Streptophyta</taxon>
        <taxon>Embryophyta</taxon>
        <taxon>Tracheophyta</taxon>
        <taxon>Spermatophyta</taxon>
        <taxon>Magnoliopsida</taxon>
        <taxon>eudicotyledons</taxon>
        <taxon>Gunneridae</taxon>
        <taxon>Pentapetalae</taxon>
        <taxon>rosids</taxon>
        <taxon>fabids</taxon>
        <taxon>Fagales</taxon>
        <taxon>Fagaceae</taxon>
        <taxon>Fagus</taxon>
    </lineage>
</organism>
<dbReference type="CDD" id="cd09272">
    <property type="entry name" value="RNase_HI_RT_Ty1"/>
    <property type="match status" value="1"/>
</dbReference>
<keyword evidence="1" id="KW-0645">Protease</keyword>
<keyword evidence="1" id="KW-0064">Aspartyl protease</keyword>
<evidence type="ECO:0000259" key="3">
    <source>
        <dbReference type="Pfam" id="PF07727"/>
    </source>
</evidence>
<accession>A0A2N9GEP7</accession>
<dbReference type="EMBL" id="OIVN01001803">
    <property type="protein sequence ID" value="SPC97849.1"/>
    <property type="molecule type" value="Genomic_DNA"/>
</dbReference>
<dbReference type="InterPro" id="IPR012337">
    <property type="entry name" value="RNaseH-like_sf"/>
</dbReference>
<dbReference type="AlphaFoldDB" id="A0A2N9GEP7"/>
<protein>
    <submittedName>
        <fullName evidence="6">Uncharacterized protein</fullName>
    </submittedName>
</protein>
<feature type="domain" description="Retroviral polymerase SH3-like" evidence="5">
    <location>
        <begin position="499"/>
        <end position="560"/>
    </location>
</feature>
<dbReference type="InterPro" id="IPR013103">
    <property type="entry name" value="RVT_2"/>
</dbReference>
<dbReference type="InterPro" id="IPR057670">
    <property type="entry name" value="SH3_retrovirus"/>
</dbReference>
<evidence type="ECO:0000259" key="5">
    <source>
        <dbReference type="Pfam" id="PF25597"/>
    </source>
</evidence>
<feature type="region of interest" description="Disordered" evidence="2">
    <location>
        <begin position="579"/>
        <end position="642"/>
    </location>
</feature>
<dbReference type="InterPro" id="IPR054722">
    <property type="entry name" value="PolX-like_BBD"/>
</dbReference>
<dbReference type="PANTHER" id="PTHR11439:SF461">
    <property type="entry name" value="OS10G0432200 PROTEIN"/>
    <property type="match status" value="1"/>
</dbReference>
<dbReference type="GO" id="GO:0004190">
    <property type="term" value="F:aspartic-type endopeptidase activity"/>
    <property type="evidence" value="ECO:0007669"/>
    <property type="project" value="UniProtKB-KW"/>
</dbReference>
<dbReference type="GO" id="GO:0003676">
    <property type="term" value="F:nucleic acid binding"/>
    <property type="evidence" value="ECO:0007669"/>
    <property type="project" value="InterPro"/>
</dbReference>
<dbReference type="Pfam" id="PF25597">
    <property type="entry name" value="SH3_retrovirus"/>
    <property type="match status" value="1"/>
</dbReference>
<name>A0A2N9GEP7_FAGSY</name>
<keyword evidence="1" id="KW-0378">Hydrolase</keyword>
<reference evidence="6" key="1">
    <citation type="submission" date="2018-02" db="EMBL/GenBank/DDBJ databases">
        <authorList>
            <person name="Cohen D.B."/>
            <person name="Kent A.D."/>
        </authorList>
    </citation>
    <scope>NUCLEOTIDE SEQUENCE</scope>
</reference>
<dbReference type="SUPFAM" id="SSF56672">
    <property type="entry name" value="DNA/RNA polymerases"/>
    <property type="match status" value="1"/>
</dbReference>
<dbReference type="PANTHER" id="PTHR11439">
    <property type="entry name" value="GAG-POL-RELATED RETROTRANSPOSON"/>
    <property type="match status" value="1"/>
</dbReference>
<evidence type="ECO:0000259" key="4">
    <source>
        <dbReference type="Pfam" id="PF22936"/>
    </source>
</evidence>